<dbReference type="InterPro" id="IPR046702">
    <property type="entry name" value="DUF6572"/>
</dbReference>
<evidence type="ECO:0000313" key="2">
    <source>
        <dbReference type="Proteomes" id="UP000071778"/>
    </source>
</evidence>
<keyword evidence="2" id="KW-1185">Reference proteome</keyword>
<dbReference type="EMBL" id="CP013235">
    <property type="protein sequence ID" value="AMP11464.1"/>
    <property type="molecule type" value="Genomic_DNA"/>
</dbReference>
<organism evidence="1 2">
    <name type="scientific">Collimonas arenae</name>
    <dbReference type="NCBI Taxonomy" id="279058"/>
    <lineage>
        <taxon>Bacteria</taxon>
        <taxon>Pseudomonadati</taxon>
        <taxon>Pseudomonadota</taxon>
        <taxon>Betaproteobacteria</taxon>
        <taxon>Burkholderiales</taxon>
        <taxon>Oxalobacteraceae</taxon>
        <taxon>Collimonas</taxon>
    </lineage>
</organism>
<protein>
    <submittedName>
        <fullName evidence="1">Uncharacterized protein</fullName>
    </submittedName>
</protein>
<dbReference type="OrthoDB" id="2229810at2"/>
<dbReference type="PATRIC" id="fig|279058.17.peg.4102"/>
<dbReference type="Proteomes" id="UP000071778">
    <property type="component" value="Chromosome"/>
</dbReference>
<dbReference type="Pfam" id="PF20212">
    <property type="entry name" value="DUF6572"/>
    <property type="match status" value="1"/>
</dbReference>
<name>A0A127QN65_9BURK</name>
<dbReference type="AlphaFoldDB" id="A0A127QN65"/>
<dbReference type="RefSeq" id="WP_128083139.1">
    <property type="nucleotide sequence ID" value="NZ_CP013233.1"/>
</dbReference>
<accession>A0A127QN65</accession>
<gene>
    <name evidence="1" type="ORF">CAter282_3786</name>
</gene>
<sequence length="110" mass="12160">MTVENAGVIDAAGIAKDSGEVVLTISDHLPWHNEPEHFRFLERKIGKYLDFIQSGQLLESIPQAEGRAIRISIFCKYKPNESAAIFLRAAQQQLDEVGVGLSFATLPDGY</sequence>
<proteinExistence type="predicted"/>
<evidence type="ECO:0000313" key="1">
    <source>
        <dbReference type="EMBL" id="AMP11464.1"/>
    </source>
</evidence>
<reference evidence="1 2" key="1">
    <citation type="submission" date="2015-11" db="EMBL/GenBank/DDBJ databases">
        <title>Exploring the genomic traits of fungus-feeding bacterial genus Collimonas.</title>
        <authorList>
            <person name="Song C."/>
            <person name="Schmidt R."/>
            <person name="de Jager V."/>
            <person name="Krzyzanowska D."/>
            <person name="Jongedijk E."/>
            <person name="Cankar K."/>
            <person name="Beekwilder J."/>
            <person name="van Veen A."/>
            <person name="de Boer W."/>
            <person name="van Veen J.A."/>
            <person name="Garbeva P."/>
        </authorList>
    </citation>
    <scope>NUCLEOTIDE SEQUENCE [LARGE SCALE GENOMIC DNA]</scope>
    <source>
        <strain evidence="1 2">Ter282</strain>
    </source>
</reference>